<dbReference type="EMBL" id="AHGT01000026">
    <property type="protein sequence ID" value="ESU37490.1"/>
    <property type="molecule type" value="Genomic_DNA"/>
</dbReference>
<name>V6TKK2_GIAIN</name>
<dbReference type="Proteomes" id="UP000018320">
    <property type="component" value="Unassembled WGS sequence"/>
</dbReference>
<comment type="caution">
    <text evidence="1">The sequence shown here is derived from an EMBL/GenBank/DDBJ whole genome shotgun (WGS) entry which is preliminary data.</text>
</comment>
<evidence type="ECO:0000313" key="1">
    <source>
        <dbReference type="EMBL" id="ESU37490.1"/>
    </source>
</evidence>
<gene>
    <name evidence="1" type="ORF">DHA2_152767</name>
</gene>
<dbReference type="VEuPathDB" id="GiardiaDB:GL50803_0016715"/>
<feature type="non-terminal residue" evidence="1">
    <location>
        <position position="1"/>
    </location>
</feature>
<protein>
    <submittedName>
        <fullName evidence="1">Uncharacterized protein</fullName>
    </submittedName>
</protein>
<reference evidence="1 2" key="2">
    <citation type="journal article" date="2013" name="Genome Biol. Evol.">
        <title>Genome sequencing of Giardia lamblia genotypes A2 and B isolates (DH and GS) and comparative analysis with the genomes of genotypes A1 and E (WB and Pig).</title>
        <authorList>
            <person name="Adam R.D."/>
            <person name="Dahlstrom E.W."/>
            <person name="Martens C.A."/>
            <person name="Bruno D.P."/>
            <person name="Barbian K.D."/>
            <person name="Ricklefs S.M."/>
            <person name="Hernandez M.M."/>
            <person name="Narla N.P."/>
            <person name="Patel R.B."/>
            <person name="Porcella S.F."/>
            <person name="Nash T.E."/>
        </authorList>
    </citation>
    <scope>NUCLEOTIDE SEQUENCE [LARGE SCALE GENOMIC DNA]</scope>
    <source>
        <strain evidence="1 2">DH</strain>
    </source>
</reference>
<proteinExistence type="predicted"/>
<dbReference type="VEuPathDB" id="GiardiaDB:DHA2_152767"/>
<sequence length="1096" mass="122789">VLIKIEMKPVVTLNQFLDGRIKAQRPPIRYDKLVLEAEALVLQNGCTFGSGEGDCLINLFVSQILPQQTIRGDTITSFFNYIARSYKTPNFVSVQSYRMLFKECSNSLTRHFKIAARLVYLLTNILHHRSAAILSFPNPLDEIACLFKTLATICFMESGSVTSNHSLIKTVFSFYMTLPTRLQSICPLLWTSYISLDSLPCRVLTITLLSSAYDEHRSRPHQWQTLQADQHVIASTPYSDHPGDTAAILALKALSSYFRGAEQCMAAAECSRADRLNYTPYSQLLGSSLVNFYGLLESCFHEIMKSSNQSSEFVAAYLSMFRLFWTTVSPSKLNLDISFILAYTENPPAGFRWTSILSMAGSVLSGMKREILRRNYVPSKDSDVLIPLVQSQIPLFITVSRRVLTLLESIGSDITVEHEKELFMSVEYLATFFGIFPVIGHFAELFPFIPSLKICFTEDGTNIPLSVLQRLTLHDPHEYGTRLSTTSWLDCQLCSYFSSAVTVDLLHILNITSFTASGEPVSQQEYTAERDITDTFMGCRGHRKKQHQAVAIVPTAPSQDNIFSASQPYLFVHALIRNELAAATQAGAVSITKEMPFSFLNSALDEVLGTLIMDQLLTCSIFLLNNAADIDTLLRGMELLCLLSKFPLYYLEELPVADMLNIFQLSLRAVNICIKAWPSFQSTIATLAQGDEKAFSMKLIDLFAHAVSSYCHLLESDVISKELSRDEEELAIDREATMLISTLLSHSNYPTKVHCKVVIGIMALLRRHETPTDAQRVLQGSDLLLLSLKFCQNQNRLQGYMIRVIRFLFMRINLEAIQTNSILGLPLNTTLYCILDGLTGRDRICFNSISSLNALFTRLGELDFSNASSETISQRDDMVSRTITQLASQSFSKRITPANGGIVIQLITLLESIFSGEYLKNFNPNVLELIFYLAVYLSNIIPQLQQYQKEAKRHLRKLIISLAVGLFGKNVPDPPKSAITILSNYRPILLEHLAADQTTLSFHLHDAQKRVDRLQTPSCLEHSQLRTTEGIQLSPISEEKLAQLDSCSIRATATDTDRATATKSLARIKARYDTCSAMIARLYEILGIAEGTVLEL</sequence>
<dbReference type="VEuPathDB" id="GiardiaDB:QR46_2417"/>
<dbReference type="AlphaFoldDB" id="V6TKK2"/>
<accession>V6TKK2</accession>
<organism evidence="1 2">
    <name type="scientific">Giardia intestinalis</name>
    <name type="common">Giardia lamblia</name>
    <dbReference type="NCBI Taxonomy" id="5741"/>
    <lineage>
        <taxon>Eukaryota</taxon>
        <taxon>Metamonada</taxon>
        <taxon>Diplomonadida</taxon>
        <taxon>Hexamitidae</taxon>
        <taxon>Giardiinae</taxon>
        <taxon>Giardia</taxon>
    </lineage>
</organism>
<evidence type="ECO:0000313" key="2">
    <source>
        <dbReference type="Proteomes" id="UP000018320"/>
    </source>
</evidence>
<reference evidence="2" key="1">
    <citation type="submission" date="2012-02" db="EMBL/GenBank/DDBJ databases">
        <title>Genome sequencing of Giardia lamblia Genotypes A2 and B isolates (DH and GS) and comparative analysis with the genomes of Genotypes A1 and E (WB and Pig).</title>
        <authorList>
            <person name="Adam R."/>
            <person name="Dahlstrom E."/>
            <person name="Martens C."/>
            <person name="Bruno D."/>
            <person name="Barbian K."/>
            <person name="Porcella S.F."/>
            <person name="Nash T."/>
        </authorList>
    </citation>
    <scope>NUCLEOTIDE SEQUENCE</scope>
    <source>
        <strain evidence="2">DH</strain>
    </source>
</reference>
<dbReference type="VEuPathDB" id="GiardiaDB:GL50581_3217"/>